<keyword evidence="4" id="KW-1185">Reference proteome</keyword>
<protein>
    <submittedName>
        <fullName evidence="3">DedA family protein</fullName>
    </submittedName>
</protein>
<comment type="caution">
    <text evidence="3">The sequence shown here is derived from an EMBL/GenBank/DDBJ whole genome shotgun (WGS) entry which is preliminary data.</text>
</comment>
<organism evidence="3 4">
    <name type="scientific">Micromonospora sonneratiae</name>
    <dbReference type="NCBI Taxonomy" id="1184706"/>
    <lineage>
        <taxon>Bacteria</taxon>
        <taxon>Bacillati</taxon>
        <taxon>Actinomycetota</taxon>
        <taxon>Actinomycetes</taxon>
        <taxon>Micromonosporales</taxon>
        <taxon>Micromonosporaceae</taxon>
        <taxon>Micromonospora</taxon>
    </lineage>
</organism>
<reference evidence="4" key="1">
    <citation type="journal article" date="2019" name="Int. J. Syst. Evol. Microbiol.">
        <title>The Global Catalogue of Microorganisms (GCM) 10K type strain sequencing project: providing services to taxonomists for standard genome sequencing and annotation.</title>
        <authorList>
            <consortium name="The Broad Institute Genomics Platform"/>
            <consortium name="The Broad Institute Genome Sequencing Center for Infectious Disease"/>
            <person name="Wu L."/>
            <person name="Ma J."/>
        </authorList>
    </citation>
    <scope>NUCLEOTIDE SEQUENCE [LARGE SCALE GENOMIC DNA]</scope>
    <source>
        <strain evidence="4">JCM 31037</strain>
    </source>
</reference>
<dbReference type="EMBL" id="JBHTMP010000032">
    <property type="protein sequence ID" value="MFD1323422.1"/>
    <property type="molecule type" value="Genomic_DNA"/>
</dbReference>
<proteinExistence type="predicted"/>
<keyword evidence="2" id="KW-1133">Transmembrane helix</keyword>
<keyword evidence="2" id="KW-0812">Transmembrane</keyword>
<accession>A0ABW3YG09</accession>
<feature type="region of interest" description="Disordered" evidence="1">
    <location>
        <begin position="78"/>
        <end position="103"/>
    </location>
</feature>
<sequence length="103" mass="10742">MPEILTDIASPLWAYLALIGLLAIDVFVPIVPTQAVMITGGALTVYGGLSLPLTIATGALGVFAGDLAGYLLGRRGHRRRLRNGRRRTAGSRGPEPAGPPGRP</sequence>
<dbReference type="RefSeq" id="WP_377572604.1">
    <property type="nucleotide sequence ID" value="NZ_JBHTMP010000032.1"/>
</dbReference>
<evidence type="ECO:0000256" key="2">
    <source>
        <dbReference type="SAM" id="Phobius"/>
    </source>
</evidence>
<feature type="non-terminal residue" evidence="3">
    <location>
        <position position="103"/>
    </location>
</feature>
<name>A0ABW3YG09_9ACTN</name>
<keyword evidence="2" id="KW-0472">Membrane</keyword>
<dbReference type="Proteomes" id="UP001597260">
    <property type="component" value="Unassembled WGS sequence"/>
</dbReference>
<evidence type="ECO:0000256" key="1">
    <source>
        <dbReference type="SAM" id="MobiDB-lite"/>
    </source>
</evidence>
<feature type="transmembrane region" description="Helical" evidence="2">
    <location>
        <begin position="12"/>
        <end position="31"/>
    </location>
</feature>
<evidence type="ECO:0000313" key="4">
    <source>
        <dbReference type="Proteomes" id="UP001597260"/>
    </source>
</evidence>
<feature type="transmembrane region" description="Helical" evidence="2">
    <location>
        <begin position="51"/>
        <end position="72"/>
    </location>
</feature>
<feature type="compositionally biased region" description="Basic residues" evidence="1">
    <location>
        <begin position="78"/>
        <end position="89"/>
    </location>
</feature>
<evidence type="ECO:0000313" key="3">
    <source>
        <dbReference type="EMBL" id="MFD1323422.1"/>
    </source>
</evidence>
<gene>
    <name evidence="3" type="ORF">ACFQ4H_20235</name>
</gene>